<dbReference type="InterPro" id="IPR024688">
    <property type="entry name" value="Mac_dom"/>
</dbReference>
<dbReference type="PROSITE" id="PS00101">
    <property type="entry name" value="HEXAPEP_TRANSFERASES"/>
    <property type="match status" value="1"/>
</dbReference>
<evidence type="ECO:0000256" key="5">
    <source>
        <dbReference type="RuleBase" id="RU367021"/>
    </source>
</evidence>
<evidence type="ECO:0000259" key="6">
    <source>
        <dbReference type="SMART" id="SM01266"/>
    </source>
</evidence>
<proteinExistence type="inferred from homology"/>
<evidence type="ECO:0000256" key="2">
    <source>
        <dbReference type="ARBA" id="ARBA00022679"/>
    </source>
</evidence>
<dbReference type="SUPFAM" id="SSF51161">
    <property type="entry name" value="Trimeric LpxA-like enzymes"/>
    <property type="match status" value="1"/>
</dbReference>
<comment type="caution">
    <text evidence="7">The sequence shown here is derived from an EMBL/GenBank/DDBJ whole genome shotgun (WGS) entry which is preliminary data.</text>
</comment>
<reference evidence="7" key="2">
    <citation type="submission" date="2021-04" db="EMBL/GenBank/DDBJ databases">
        <authorList>
            <person name="Gilroy R."/>
        </authorList>
    </citation>
    <scope>NUCLEOTIDE SEQUENCE</scope>
    <source>
        <strain evidence="7">CHK192-9172</strain>
    </source>
</reference>
<dbReference type="InterPro" id="IPR001451">
    <property type="entry name" value="Hexapep"/>
</dbReference>
<organism evidence="7 8">
    <name type="scientific">Candidatus Eubacterium avistercoris</name>
    <dbReference type="NCBI Taxonomy" id="2838567"/>
    <lineage>
        <taxon>Bacteria</taxon>
        <taxon>Bacillati</taxon>
        <taxon>Bacillota</taxon>
        <taxon>Clostridia</taxon>
        <taxon>Eubacteriales</taxon>
        <taxon>Eubacteriaceae</taxon>
        <taxon>Eubacterium</taxon>
    </lineage>
</organism>
<dbReference type="SMART" id="SM01266">
    <property type="entry name" value="Mac"/>
    <property type="match status" value="1"/>
</dbReference>
<protein>
    <recommendedName>
        <fullName evidence="5">Acetyltransferase</fullName>
        <ecNumber evidence="5">2.3.1.-</ecNumber>
    </recommendedName>
</protein>
<keyword evidence="2 5" id="KW-0808">Transferase</keyword>
<name>A0A9D2D0V7_9FIRM</name>
<dbReference type="EMBL" id="DXCH01000007">
    <property type="protein sequence ID" value="HIZ06366.1"/>
    <property type="molecule type" value="Genomic_DNA"/>
</dbReference>
<dbReference type="EC" id="2.3.1.-" evidence="5"/>
<comment type="similarity">
    <text evidence="1 5">Belongs to the transferase hexapeptide repeat family.</text>
</comment>
<gene>
    <name evidence="7" type="ORF">IAA08_00345</name>
</gene>
<dbReference type="InterPro" id="IPR039369">
    <property type="entry name" value="LacA-like"/>
</dbReference>
<dbReference type="FunFam" id="2.160.10.10:FF:000008">
    <property type="entry name" value="Maltose O-acetyltransferase"/>
    <property type="match status" value="1"/>
</dbReference>
<dbReference type="Pfam" id="PF00132">
    <property type="entry name" value="Hexapep"/>
    <property type="match status" value="1"/>
</dbReference>
<dbReference type="PANTHER" id="PTHR43017">
    <property type="entry name" value="GALACTOSIDE O-ACETYLTRANSFERASE"/>
    <property type="match status" value="1"/>
</dbReference>
<dbReference type="InterPro" id="IPR011004">
    <property type="entry name" value="Trimer_LpxA-like_sf"/>
</dbReference>
<keyword evidence="3" id="KW-0677">Repeat</keyword>
<keyword evidence="4 5" id="KW-0012">Acyltransferase</keyword>
<evidence type="ECO:0000256" key="1">
    <source>
        <dbReference type="ARBA" id="ARBA00007274"/>
    </source>
</evidence>
<evidence type="ECO:0000256" key="4">
    <source>
        <dbReference type="ARBA" id="ARBA00023315"/>
    </source>
</evidence>
<dbReference type="Gene3D" id="2.160.10.10">
    <property type="entry name" value="Hexapeptide repeat proteins"/>
    <property type="match status" value="1"/>
</dbReference>
<accession>A0A9D2D0V7</accession>
<dbReference type="Proteomes" id="UP000824024">
    <property type="component" value="Unassembled WGS sequence"/>
</dbReference>
<reference evidence="7" key="1">
    <citation type="journal article" date="2021" name="PeerJ">
        <title>Extensive microbial diversity within the chicken gut microbiome revealed by metagenomics and culture.</title>
        <authorList>
            <person name="Gilroy R."/>
            <person name="Ravi A."/>
            <person name="Getino M."/>
            <person name="Pursley I."/>
            <person name="Horton D.L."/>
            <person name="Alikhan N.F."/>
            <person name="Baker D."/>
            <person name="Gharbi K."/>
            <person name="Hall N."/>
            <person name="Watson M."/>
            <person name="Adriaenssens E.M."/>
            <person name="Foster-Nyarko E."/>
            <person name="Jarju S."/>
            <person name="Secka A."/>
            <person name="Antonio M."/>
            <person name="Oren A."/>
            <person name="Chaudhuri R.R."/>
            <person name="La Ragione R."/>
            <person name="Hildebrand F."/>
            <person name="Pallen M.J."/>
        </authorList>
    </citation>
    <scope>NUCLEOTIDE SEQUENCE</scope>
    <source>
        <strain evidence="7">CHK192-9172</strain>
    </source>
</reference>
<dbReference type="InterPro" id="IPR018357">
    <property type="entry name" value="Hexapep_transf_CS"/>
</dbReference>
<dbReference type="GO" id="GO:0008870">
    <property type="term" value="F:galactoside O-acetyltransferase activity"/>
    <property type="evidence" value="ECO:0007669"/>
    <property type="project" value="TreeGrafter"/>
</dbReference>
<dbReference type="Pfam" id="PF12464">
    <property type="entry name" value="Mac"/>
    <property type="match status" value="1"/>
</dbReference>
<evidence type="ECO:0000313" key="8">
    <source>
        <dbReference type="Proteomes" id="UP000824024"/>
    </source>
</evidence>
<feature type="domain" description="Maltose/galactoside acetyltransferase" evidence="6">
    <location>
        <begin position="4"/>
        <end position="59"/>
    </location>
</feature>
<evidence type="ECO:0000313" key="7">
    <source>
        <dbReference type="EMBL" id="HIZ06366.1"/>
    </source>
</evidence>
<dbReference type="CDD" id="cd03357">
    <property type="entry name" value="LbH_MAT_GAT"/>
    <property type="match status" value="1"/>
</dbReference>
<sequence>MTEKERMLAGELYIPASSDELVQEMRRAKEILKVFNHTGSGEGKKRKELLKELLGSIGKGSYIEPPFRCDYGKNTYIGEGFCANYECIILDVCKVTIGDRVLFGPRVSLFAAGHPIDAGVRGRLLEFGSPITIEDDVWIGGNTVINPGVTIGRGTIIGSGSVVTKDIPPGVIAVGNPCRVLREITEEDREFWERKEAEYYAARESGKK</sequence>
<evidence type="ECO:0000256" key="3">
    <source>
        <dbReference type="ARBA" id="ARBA00022737"/>
    </source>
</evidence>
<dbReference type="PANTHER" id="PTHR43017:SF1">
    <property type="entry name" value="ACETYLTRANSFERASE YJL218W-RELATED"/>
    <property type="match status" value="1"/>
</dbReference>
<dbReference type="AlphaFoldDB" id="A0A9D2D0V7"/>